<gene>
    <name evidence="1" type="ORF">LMH87_007599</name>
</gene>
<evidence type="ECO:0000313" key="2">
    <source>
        <dbReference type="Proteomes" id="UP001144673"/>
    </source>
</evidence>
<name>A0A9W8QJG3_AKAMU</name>
<protein>
    <submittedName>
        <fullName evidence="1">Uncharacterized protein</fullName>
    </submittedName>
</protein>
<reference evidence="1" key="1">
    <citation type="journal article" date="2023" name="Access Microbiol">
        <title>De-novo genome assembly for Akanthomyces muscarius, a biocontrol agent of insect agricultural pests.</title>
        <authorList>
            <person name="Erdos Z."/>
            <person name="Studholme D.J."/>
            <person name="Raymond B."/>
            <person name="Sharma M."/>
        </authorList>
    </citation>
    <scope>NUCLEOTIDE SEQUENCE</scope>
    <source>
        <strain evidence="1">Ve6</strain>
    </source>
</reference>
<keyword evidence="2" id="KW-1185">Reference proteome</keyword>
<dbReference type="EMBL" id="JAJHUN010000002">
    <property type="protein sequence ID" value="KAJ4161567.1"/>
    <property type="molecule type" value="Genomic_DNA"/>
</dbReference>
<dbReference type="AlphaFoldDB" id="A0A9W8QJG3"/>
<dbReference type="Proteomes" id="UP001144673">
    <property type="component" value="Unassembled WGS sequence"/>
</dbReference>
<organism evidence="1 2">
    <name type="scientific">Akanthomyces muscarius</name>
    <name type="common">Entomopathogenic fungus</name>
    <name type="synonym">Lecanicillium muscarium</name>
    <dbReference type="NCBI Taxonomy" id="2231603"/>
    <lineage>
        <taxon>Eukaryota</taxon>
        <taxon>Fungi</taxon>
        <taxon>Dikarya</taxon>
        <taxon>Ascomycota</taxon>
        <taxon>Pezizomycotina</taxon>
        <taxon>Sordariomycetes</taxon>
        <taxon>Hypocreomycetidae</taxon>
        <taxon>Hypocreales</taxon>
        <taxon>Cordycipitaceae</taxon>
        <taxon>Akanthomyces</taxon>
    </lineage>
</organism>
<dbReference type="GeneID" id="80894758"/>
<dbReference type="KEGG" id="amus:LMH87_007599"/>
<accession>A0A9W8QJG3</accession>
<evidence type="ECO:0000313" key="1">
    <source>
        <dbReference type="EMBL" id="KAJ4161567.1"/>
    </source>
</evidence>
<dbReference type="RefSeq" id="XP_056057951.1">
    <property type="nucleotide sequence ID" value="XM_056199509.1"/>
</dbReference>
<proteinExistence type="predicted"/>
<sequence>MLFCSSQGIAGATIFQFEANDQLRGLRDIMVQIFPTDLHTDPKLGEQSYLAANGTAKKLGRGMCNCC</sequence>
<comment type="caution">
    <text evidence="1">The sequence shown here is derived from an EMBL/GenBank/DDBJ whole genome shotgun (WGS) entry which is preliminary data.</text>
</comment>